<dbReference type="PANTHER" id="PTHR45947">
    <property type="entry name" value="SULFOQUINOVOSYL TRANSFERASE SQD2"/>
    <property type="match status" value="1"/>
</dbReference>
<evidence type="ECO:0000256" key="3">
    <source>
        <dbReference type="ARBA" id="ARBA00022679"/>
    </source>
</evidence>
<evidence type="ECO:0000256" key="2">
    <source>
        <dbReference type="ARBA" id="ARBA00022676"/>
    </source>
</evidence>
<dbReference type="InterPro" id="IPR050194">
    <property type="entry name" value="Glycosyltransferase_grp1"/>
</dbReference>
<evidence type="ECO:0000313" key="6">
    <source>
        <dbReference type="Proteomes" id="UP001165561"/>
    </source>
</evidence>
<sequence>MTRIGLITQWYDPESGSAQTPGVIARHMRKRGHSVSVLTGFPNYPAGKLYPGYRLRWYSREDRDGVAVHRAPLWPDHAPSAGRRALNYLSFAVGATIVGMRVLRDVQVNLVYSSPITAAVPALVLRAIARIPFVLQVQDMWPQTVMESGFLAGRGAVVERGLQRFCDYVYRRARSIAVTSPGMKDLITSRGIPPEKVLVVPNWSDERSFYPVEPDAALKDHLGLERPFTVMYAGNVGDLQALDALIDAAAVLKERTDIGFAIVGDGVQRAKLEHEVSERALKNVSFHEPQPFSRMAAVLALGDVQFVSLKDMPLFRTTVPSKLQATLAAGRPILGALRGDAEEIITAAQAGVVVEPESVQGIVNAILSLRDLPAEELAAMGRRGAAYYRSTFSESASGSRLSRLLEDAVVQKDLQ</sequence>
<evidence type="ECO:0000256" key="1">
    <source>
        <dbReference type="ARBA" id="ARBA00021292"/>
    </source>
</evidence>
<dbReference type="PANTHER" id="PTHR45947:SF3">
    <property type="entry name" value="SULFOQUINOVOSYL TRANSFERASE SQD2"/>
    <property type="match status" value="1"/>
</dbReference>
<protein>
    <recommendedName>
        <fullName evidence="1">D-inositol 3-phosphate glycosyltransferase</fullName>
    </recommendedName>
</protein>
<gene>
    <name evidence="5" type="ORF">PU560_13655</name>
</gene>
<reference evidence="5" key="1">
    <citation type="submission" date="2023-02" db="EMBL/GenBank/DDBJ databases">
        <title>Georgenia sp.10Sc9-8, isolated from a soil sample collected from the Taklamakan desert.</title>
        <authorList>
            <person name="Liu S."/>
        </authorList>
    </citation>
    <scope>NUCLEOTIDE SEQUENCE</scope>
    <source>
        <strain evidence="5">10Sc9-8</strain>
    </source>
</reference>
<name>A0ABT5TZJ6_9MICO</name>
<dbReference type="InterPro" id="IPR028098">
    <property type="entry name" value="Glyco_trans_4-like_N"/>
</dbReference>
<dbReference type="SUPFAM" id="SSF53756">
    <property type="entry name" value="UDP-Glycosyltransferase/glycogen phosphorylase"/>
    <property type="match status" value="1"/>
</dbReference>
<feature type="domain" description="Glycosyltransferase subfamily 4-like N-terminal" evidence="4">
    <location>
        <begin position="16"/>
        <end position="203"/>
    </location>
</feature>
<dbReference type="Proteomes" id="UP001165561">
    <property type="component" value="Unassembled WGS sequence"/>
</dbReference>
<dbReference type="Pfam" id="PF13579">
    <property type="entry name" value="Glyco_trans_4_4"/>
    <property type="match status" value="1"/>
</dbReference>
<dbReference type="Pfam" id="PF13692">
    <property type="entry name" value="Glyco_trans_1_4"/>
    <property type="match status" value="1"/>
</dbReference>
<keyword evidence="6" id="KW-1185">Reference proteome</keyword>
<evidence type="ECO:0000313" key="5">
    <source>
        <dbReference type="EMBL" id="MDD9207501.1"/>
    </source>
</evidence>
<keyword evidence="3" id="KW-0808">Transferase</keyword>
<proteinExistence type="predicted"/>
<accession>A0ABT5TZJ6</accession>
<evidence type="ECO:0000259" key="4">
    <source>
        <dbReference type="Pfam" id="PF13579"/>
    </source>
</evidence>
<organism evidence="5 6">
    <name type="scientific">Georgenia halotolerans</name>
    <dbReference type="NCBI Taxonomy" id="3028317"/>
    <lineage>
        <taxon>Bacteria</taxon>
        <taxon>Bacillati</taxon>
        <taxon>Actinomycetota</taxon>
        <taxon>Actinomycetes</taxon>
        <taxon>Micrococcales</taxon>
        <taxon>Bogoriellaceae</taxon>
        <taxon>Georgenia</taxon>
    </lineage>
</organism>
<dbReference type="EMBL" id="JARACI010001115">
    <property type="protein sequence ID" value="MDD9207501.1"/>
    <property type="molecule type" value="Genomic_DNA"/>
</dbReference>
<dbReference type="CDD" id="cd03794">
    <property type="entry name" value="GT4_WbuB-like"/>
    <property type="match status" value="1"/>
</dbReference>
<dbReference type="Gene3D" id="3.40.50.2000">
    <property type="entry name" value="Glycogen Phosphorylase B"/>
    <property type="match status" value="2"/>
</dbReference>
<comment type="caution">
    <text evidence="5">The sequence shown here is derived from an EMBL/GenBank/DDBJ whole genome shotgun (WGS) entry which is preliminary data.</text>
</comment>
<keyword evidence="2" id="KW-0328">Glycosyltransferase</keyword>